<dbReference type="GO" id="GO:0060070">
    <property type="term" value="P:canonical Wnt signaling pathway"/>
    <property type="evidence" value="ECO:0007669"/>
    <property type="project" value="TreeGrafter"/>
</dbReference>
<feature type="signal peptide" evidence="11">
    <location>
        <begin position="1"/>
        <end position="36"/>
    </location>
</feature>
<evidence type="ECO:0000256" key="6">
    <source>
        <dbReference type="ARBA" id="ARBA00022687"/>
    </source>
</evidence>
<dbReference type="SMART" id="SM00097">
    <property type="entry name" value="WNT1"/>
    <property type="match status" value="1"/>
</dbReference>
<keyword evidence="4" id="KW-0964">Secreted</keyword>
<dbReference type="Gene3D" id="3.30.2460.20">
    <property type="match status" value="1"/>
</dbReference>
<comment type="similarity">
    <text evidence="2 9">Belongs to the Wnt family.</text>
</comment>
<keyword evidence="11" id="KW-0732">Signal</keyword>
<reference evidence="12" key="1">
    <citation type="submission" date="2021-07" db="EMBL/GenBank/DDBJ databases">
        <authorList>
            <person name="Catto M.A."/>
            <person name="Jacobson A."/>
            <person name="Kennedy G."/>
            <person name="Labadie P."/>
            <person name="Hunt B.G."/>
            <person name="Srinivasan R."/>
        </authorList>
    </citation>
    <scope>NUCLEOTIDE SEQUENCE</scope>
    <source>
        <strain evidence="12">PL_HMW_Pooled</strain>
        <tissue evidence="12">Head</tissue>
    </source>
</reference>
<comment type="subcellular location">
    <subcellularLocation>
        <location evidence="1 9">Secreted</location>
        <location evidence="1 9">Extracellular space</location>
        <location evidence="1 9">Extracellular matrix</location>
    </subcellularLocation>
</comment>
<keyword evidence="6 9" id="KW-0879">Wnt signaling pathway</keyword>
<dbReference type="GO" id="GO:0005615">
    <property type="term" value="C:extracellular space"/>
    <property type="evidence" value="ECO:0007669"/>
    <property type="project" value="TreeGrafter"/>
</dbReference>
<evidence type="ECO:0000256" key="1">
    <source>
        <dbReference type="ARBA" id="ARBA00004498"/>
    </source>
</evidence>
<comment type="caution">
    <text evidence="12">The sequence shown here is derived from an EMBL/GenBank/DDBJ whole genome shotgun (WGS) entry which is preliminary data.</text>
</comment>
<dbReference type="InterPro" id="IPR018161">
    <property type="entry name" value="Wnt_CS"/>
</dbReference>
<keyword evidence="5" id="KW-0272">Extracellular matrix</keyword>
<evidence type="ECO:0000256" key="9">
    <source>
        <dbReference type="RuleBase" id="RU003500"/>
    </source>
</evidence>
<gene>
    <name evidence="12" type="ORF">KUF71_005339</name>
</gene>
<feature type="chain" id="PRO_5041991204" description="Protein Wnt" evidence="11">
    <location>
        <begin position="37"/>
        <end position="427"/>
    </location>
</feature>
<dbReference type="GO" id="GO:0007517">
    <property type="term" value="P:muscle organ development"/>
    <property type="evidence" value="ECO:0007669"/>
    <property type="project" value="UniProtKB-ARBA"/>
</dbReference>
<evidence type="ECO:0000256" key="7">
    <source>
        <dbReference type="ARBA" id="ARBA00023157"/>
    </source>
</evidence>
<dbReference type="CDD" id="cd19344">
    <property type="entry name" value="Wnt_Wnt16"/>
    <property type="match status" value="1"/>
</dbReference>
<dbReference type="GO" id="GO:0060560">
    <property type="term" value="P:developmental growth involved in morphogenesis"/>
    <property type="evidence" value="ECO:0007669"/>
    <property type="project" value="UniProtKB-ARBA"/>
</dbReference>
<evidence type="ECO:0000313" key="13">
    <source>
        <dbReference type="Proteomes" id="UP001219518"/>
    </source>
</evidence>
<dbReference type="PROSITE" id="PS00246">
    <property type="entry name" value="WNT1"/>
    <property type="match status" value="1"/>
</dbReference>
<sequence length="427" mass="46621">MACTACTGLPPPRLALPLPLPLLLLSLLLRAPPASAANANWMYLGLVGVPPPLQQAAPQGSGEGEGADGLVVEDPELAEARAVCGSLPGLVGAQTNVCMEHPSAIRPIAEGARRGIQECQFQFRHERWNCSTNEREQSVFGYILERGSKETAFIYAVTSAGVAHAITQACSGGELTDCGCDPGRADQRTTPQGWKWGGCSDNLEYGLQFSRKFVDAPERGRHNSVDPKDPLKDPKARKTYAVRARMNLHNNEAGRQVVSSLLRMHCRCHGVSGSCELKTCWRTLPAFSEVGDLLKRKYRQAVQITSPRGRRRMRRKSKNPRSGGSGNQSNRGGRNKWKRSLSKGDLVHIHKSPDYCVTDPARGIAGTSGRACNKTGSGAQSCDLLCCGRGYNTQVVKHVERCHCKFVWCCYVTCKTCETVMDRHTCK</sequence>
<dbReference type="Pfam" id="PF00110">
    <property type="entry name" value="wnt"/>
    <property type="match status" value="1"/>
</dbReference>
<evidence type="ECO:0000256" key="2">
    <source>
        <dbReference type="ARBA" id="ARBA00005683"/>
    </source>
</evidence>
<feature type="region of interest" description="Disordered" evidence="10">
    <location>
        <begin position="301"/>
        <end position="338"/>
    </location>
</feature>
<evidence type="ECO:0000256" key="3">
    <source>
        <dbReference type="ARBA" id="ARBA00022473"/>
    </source>
</evidence>
<dbReference type="GO" id="GO:0005109">
    <property type="term" value="F:frizzled binding"/>
    <property type="evidence" value="ECO:0007669"/>
    <property type="project" value="TreeGrafter"/>
</dbReference>
<dbReference type="GO" id="GO:0030182">
    <property type="term" value="P:neuron differentiation"/>
    <property type="evidence" value="ECO:0007669"/>
    <property type="project" value="TreeGrafter"/>
</dbReference>
<dbReference type="PRINTS" id="PR01349">
    <property type="entry name" value="WNTPROTEIN"/>
</dbReference>
<reference evidence="12" key="2">
    <citation type="journal article" date="2023" name="BMC Genomics">
        <title>Pest status, molecular evolution, and epigenetic factors derived from the genome assembly of Frankliniella fusca, a thysanopteran phytovirus vector.</title>
        <authorList>
            <person name="Catto M.A."/>
            <person name="Labadie P.E."/>
            <person name="Jacobson A.L."/>
            <person name="Kennedy G.G."/>
            <person name="Srinivasan R."/>
            <person name="Hunt B.G."/>
        </authorList>
    </citation>
    <scope>NUCLEOTIDE SEQUENCE</scope>
    <source>
        <strain evidence="12">PL_HMW_Pooled</strain>
    </source>
</reference>
<comment type="function">
    <text evidence="9">Ligand for members of the frizzled family of seven transmembrane receptors.</text>
</comment>
<keyword evidence="7" id="KW-1015">Disulfide bond</keyword>
<evidence type="ECO:0000256" key="11">
    <source>
        <dbReference type="SAM" id="SignalP"/>
    </source>
</evidence>
<organism evidence="12 13">
    <name type="scientific">Frankliniella fusca</name>
    <dbReference type="NCBI Taxonomy" id="407009"/>
    <lineage>
        <taxon>Eukaryota</taxon>
        <taxon>Metazoa</taxon>
        <taxon>Ecdysozoa</taxon>
        <taxon>Arthropoda</taxon>
        <taxon>Hexapoda</taxon>
        <taxon>Insecta</taxon>
        <taxon>Pterygota</taxon>
        <taxon>Neoptera</taxon>
        <taxon>Paraneoptera</taxon>
        <taxon>Thysanoptera</taxon>
        <taxon>Terebrantia</taxon>
        <taxon>Thripoidea</taxon>
        <taxon>Thripidae</taxon>
        <taxon>Frankliniella</taxon>
    </lineage>
</organism>
<dbReference type="EMBL" id="JAHWGI010000383">
    <property type="protein sequence ID" value="KAK3914543.1"/>
    <property type="molecule type" value="Genomic_DNA"/>
</dbReference>
<dbReference type="InterPro" id="IPR043158">
    <property type="entry name" value="Wnt_C"/>
</dbReference>
<dbReference type="InterPro" id="IPR005817">
    <property type="entry name" value="Wnt"/>
</dbReference>
<dbReference type="AlphaFoldDB" id="A0AAE1H4P8"/>
<keyword evidence="13" id="KW-1185">Reference proteome</keyword>
<proteinExistence type="inferred from homology"/>
<dbReference type="GO" id="GO:0000902">
    <property type="term" value="P:cell morphogenesis"/>
    <property type="evidence" value="ECO:0007669"/>
    <property type="project" value="UniProtKB-ARBA"/>
</dbReference>
<dbReference type="GO" id="GO:0005125">
    <property type="term" value="F:cytokine activity"/>
    <property type="evidence" value="ECO:0007669"/>
    <property type="project" value="TreeGrafter"/>
</dbReference>
<evidence type="ECO:0000256" key="5">
    <source>
        <dbReference type="ARBA" id="ARBA00022530"/>
    </source>
</evidence>
<evidence type="ECO:0000256" key="4">
    <source>
        <dbReference type="ARBA" id="ARBA00022525"/>
    </source>
</evidence>
<dbReference type="PANTHER" id="PTHR12027:SF70">
    <property type="entry name" value="PROTEIN WNT-16"/>
    <property type="match status" value="1"/>
</dbReference>
<keyword evidence="3 9" id="KW-0217">Developmental protein</keyword>
<accession>A0AAE1H4P8</accession>
<dbReference type="PANTHER" id="PTHR12027">
    <property type="entry name" value="WNT RELATED"/>
    <property type="match status" value="1"/>
</dbReference>
<evidence type="ECO:0000256" key="10">
    <source>
        <dbReference type="SAM" id="MobiDB-lite"/>
    </source>
</evidence>
<dbReference type="GO" id="GO:0045165">
    <property type="term" value="P:cell fate commitment"/>
    <property type="evidence" value="ECO:0007669"/>
    <property type="project" value="TreeGrafter"/>
</dbReference>
<keyword evidence="8" id="KW-0449">Lipoprotein</keyword>
<evidence type="ECO:0000256" key="8">
    <source>
        <dbReference type="ARBA" id="ARBA00023288"/>
    </source>
</evidence>
<feature type="compositionally biased region" description="Basic residues" evidence="10">
    <location>
        <begin position="308"/>
        <end position="319"/>
    </location>
</feature>
<evidence type="ECO:0000313" key="12">
    <source>
        <dbReference type="EMBL" id="KAK3914543.1"/>
    </source>
</evidence>
<dbReference type="Proteomes" id="UP001219518">
    <property type="component" value="Unassembled WGS sequence"/>
</dbReference>
<protein>
    <recommendedName>
        <fullName evidence="9">Protein Wnt</fullName>
    </recommendedName>
</protein>
<name>A0AAE1H4P8_9NEOP</name>
<dbReference type="FunFam" id="3.30.2460.20:FF:000001">
    <property type="entry name" value="Wnt homolog"/>
    <property type="match status" value="1"/>
</dbReference>